<dbReference type="GO" id="GO:0009847">
    <property type="term" value="P:spore germination"/>
    <property type="evidence" value="ECO:0007669"/>
    <property type="project" value="InterPro"/>
</dbReference>
<evidence type="ECO:0000313" key="10">
    <source>
        <dbReference type="EMBL" id="MCR6097436.1"/>
    </source>
</evidence>
<dbReference type="Gene3D" id="3.30.300.210">
    <property type="entry name" value="Nutrient germinant receptor protein C, domain 3"/>
    <property type="match status" value="1"/>
</dbReference>
<comment type="subcellular location">
    <subcellularLocation>
        <location evidence="1">Membrane</location>
        <topology evidence="1">Lipid-anchor</topology>
    </subcellularLocation>
</comment>
<accession>A0A9Q4B376</accession>
<evidence type="ECO:0000256" key="6">
    <source>
        <dbReference type="ARBA" id="ARBA00023139"/>
    </source>
</evidence>
<dbReference type="GO" id="GO:0016020">
    <property type="term" value="C:membrane"/>
    <property type="evidence" value="ECO:0007669"/>
    <property type="project" value="UniProtKB-SubCell"/>
</dbReference>
<dbReference type="EMBL" id="JABXYM010000001">
    <property type="protein sequence ID" value="MCR6097436.1"/>
    <property type="molecule type" value="Genomic_DNA"/>
</dbReference>
<sequence>MLICLVILTGCWDRLEISELGIVTSIAIDRDDTTGDYLVTSQYLRPLAESNFNPPPIPPSTLISTTGKTIEEALRKQNESVDREAFLAHTKVIIINEKLAKEGVLPLIDTFKRGKEVRGYVWLCIAEETAAKELLDKKANQLARITGDYLNRLIEHHDDISGQFTKHHFYKLVLEEGIDPITGVLSLQTSPSDSIEHIFYSGKAVFKDDVLKGILKHREQDGYHWAMGISPAKHAAITLPSLIEKDKSVSIHVETITSQIKAIVTKQNDISFTIEINEKARLSEQMAAGEFETQEEQLNYFAHLEKENERLIEEDIHKMLDKVQKTYEADILGFGRVLQQEKPHVWNRVKDDWDAIYPEVPYTVNVNVNIEPKFVADPAKP</sequence>
<dbReference type="Pfam" id="PF05504">
    <property type="entry name" value="Spore_GerAC"/>
    <property type="match status" value="1"/>
</dbReference>
<dbReference type="InterPro" id="IPR057336">
    <property type="entry name" value="GerAC_N"/>
</dbReference>
<evidence type="ECO:0000256" key="2">
    <source>
        <dbReference type="ARBA" id="ARBA00007886"/>
    </source>
</evidence>
<comment type="similarity">
    <text evidence="2">Belongs to the GerABKC lipoprotein family.</text>
</comment>
<evidence type="ECO:0000256" key="4">
    <source>
        <dbReference type="ARBA" id="ARBA00022729"/>
    </source>
</evidence>
<feature type="domain" description="Spore germination protein N-terminal" evidence="9">
    <location>
        <begin position="13"/>
        <end position="186"/>
    </location>
</feature>
<comment type="caution">
    <text evidence="10">The sequence shown here is derived from an EMBL/GenBank/DDBJ whole genome shotgun (WGS) entry which is preliminary data.</text>
</comment>
<dbReference type="Proteomes" id="UP001057753">
    <property type="component" value="Unassembled WGS sequence"/>
</dbReference>
<name>A0A9Q4B376_SALAG</name>
<evidence type="ECO:0000313" key="11">
    <source>
        <dbReference type="Proteomes" id="UP001057753"/>
    </source>
</evidence>
<gene>
    <name evidence="10" type="ORF">HXA33_12860</name>
</gene>
<dbReference type="InterPro" id="IPR008844">
    <property type="entry name" value="Spore_GerAC-like"/>
</dbReference>
<evidence type="ECO:0000259" key="8">
    <source>
        <dbReference type="Pfam" id="PF05504"/>
    </source>
</evidence>
<evidence type="ECO:0000256" key="5">
    <source>
        <dbReference type="ARBA" id="ARBA00023136"/>
    </source>
</evidence>
<keyword evidence="5" id="KW-0472">Membrane</keyword>
<evidence type="ECO:0000256" key="1">
    <source>
        <dbReference type="ARBA" id="ARBA00004635"/>
    </source>
</evidence>
<keyword evidence="6" id="KW-0564">Palmitate</keyword>
<keyword evidence="11" id="KW-1185">Reference proteome</keyword>
<protein>
    <submittedName>
        <fullName evidence="10">Ger(X)C family spore germination protein</fullName>
    </submittedName>
</protein>
<proteinExistence type="inferred from homology"/>
<evidence type="ECO:0000256" key="7">
    <source>
        <dbReference type="ARBA" id="ARBA00023288"/>
    </source>
</evidence>
<keyword evidence="7" id="KW-0449">Lipoprotein</keyword>
<dbReference type="PANTHER" id="PTHR35789">
    <property type="entry name" value="SPORE GERMINATION PROTEIN B3"/>
    <property type="match status" value="1"/>
</dbReference>
<evidence type="ECO:0000256" key="3">
    <source>
        <dbReference type="ARBA" id="ARBA00022544"/>
    </source>
</evidence>
<dbReference type="PANTHER" id="PTHR35789:SF1">
    <property type="entry name" value="SPORE GERMINATION PROTEIN B3"/>
    <property type="match status" value="1"/>
</dbReference>
<dbReference type="NCBIfam" id="TIGR02887">
    <property type="entry name" value="spore_ger_x_C"/>
    <property type="match status" value="1"/>
</dbReference>
<keyword evidence="4" id="KW-0732">Signal</keyword>
<dbReference type="Pfam" id="PF25198">
    <property type="entry name" value="Spore_GerAC_N"/>
    <property type="match status" value="1"/>
</dbReference>
<dbReference type="AlphaFoldDB" id="A0A9Q4B376"/>
<dbReference type="InterPro" id="IPR038501">
    <property type="entry name" value="Spore_GerAC_C_sf"/>
</dbReference>
<feature type="domain" description="Spore germination GerAC-like C-terminal" evidence="8">
    <location>
        <begin position="201"/>
        <end position="371"/>
    </location>
</feature>
<reference evidence="10" key="1">
    <citation type="submission" date="2020-06" db="EMBL/GenBank/DDBJ databases">
        <title>Insight into the genomes of haloalkaliphilic bacilli from Kenyan soda lakes.</title>
        <authorList>
            <person name="Mwirichia R."/>
            <person name="Villamizar G.C."/>
            <person name="Poehlein A."/>
            <person name="Mugweru J."/>
            <person name="Kipnyargis A."/>
            <person name="Kiplimo D."/>
            <person name="Orwa P."/>
            <person name="Daniel R."/>
        </authorList>
    </citation>
    <scope>NUCLEOTIDE SEQUENCE</scope>
    <source>
        <strain evidence="10">B1096_S55</strain>
    </source>
</reference>
<dbReference type="InterPro" id="IPR046953">
    <property type="entry name" value="Spore_GerAC-like_C"/>
</dbReference>
<keyword evidence="3" id="KW-0309">Germination</keyword>
<organism evidence="10 11">
    <name type="scientific">Salipaludibacillus agaradhaerens</name>
    <name type="common">Bacillus agaradhaerens</name>
    <dbReference type="NCBI Taxonomy" id="76935"/>
    <lineage>
        <taxon>Bacteria</taxon>
        <taxon>Bacillati</taxon>
        <taxon>Bacillota</taxon>
        <taxon>Bacilli</taxon>
        <taxon>Bacillales</taxon>
        <taxon>Bacillaceae</taxon>
    </lineage>
</organism>
<evidence type="ECO:0000259" key="9">
    <source>
        <dbReference type="Pfam" id="PF25198"/>
    </source>
</evidence>